<dbReference type="GO" id="GO:0016787">
    <property type="term" value="F:hydrolase activity"/>
    <property type="evidence" value="ECO:0007669"/>
    <property type="project" value="UniProtKB-KW"/>
</dbReference>
<evidence type="ECO:0000256" key="2">
    <source>
        <dbReference type="ARBA" id="ARBA00022723"/>
    </source>
</evidence>
<reference evidence="7 8" key="1">
    <citation type="submission" date="2020-03" db="EMBL/GenBank/DDBJ databases">
        <title>Propioniciclava sp. nov., isolated from Hydrophilus acuminatus.</title>
        <authorList>
            <person name="Hyun D.-W."/>
            <person name="Bae J.-W."/>
        </authorList>
    </citation>
    <scope>NUCLEOTIDE SEQUENCE [LARGE SCALE GENOMIC DNA]</scope>
    <source>
        <strain evidence="7 8">HDW11</strain>
    </source>
</reference>
<name>A0A6G7Y9U6_9ACTN</name>
<dbReference type="EMBL" id="CP049865">
    <property type="protein sequence ID" value="QIK73592.1"/>
    <property type="molecule type" value="Genomic_DNA"/>
</dbReference>
<keyword evidence="2" id="KW-0479">Metal-binding</keyword>
<organism evidence="7 8">
    <name type="scientific">Propioniciclava coleopterorum</name>
    <dbReference type="NCBI Taxonomy" id="2714937"/>
    <lineage>
        <taxon>Bacteria</taxon>
        <taxon>Bacillati</taxon>
        <taxon>Actinomycetota</taxon>
        <taxon>Actinomycetes</taxon>
        <taxon>Propionibacteriales</taxon>
        <taxon>Propionibacteriaceae</taxon>
        <taxon>Propioniciclava</taxon>
    </lineage>
</organism>
<keyword evidence="3 7" id="KW-0378">Hydrolase</keyword>
<dbReference type="RefSeq" id="WP_166234659.1">
    <property type="nucleotide sequence ID" value="NZ_CP049865.1"/>
</dbReference>
<gene>
    <name evidence="7" type="ORF">G7070_16640</name>
</gene>
<dbReference type="Pfam" id="PF00753">
    <property type="entry name" value="Lactamase_B"/>
    <property type="match status" value="1"/>
</dbReference>
<evidence type="ECO:0000313" key="7">
    <source>
        <dbReference type="EMBL" id="QIK73592.1"/>
    </source>
</evidence>
<dbReference type="InterPro" id="IPR001279">
    <property type="entry name" value="Metallo-B-lactamas"/>
</dbReference>
<feature type="compositionally biased region" description="Low complexity" evidence="5">
    <location>
        <begin position="38"/>
        <end position="61"/>
    </location>
</feature>
<dbReference type="KEGG" id="prv:G7070_16640"/>
<dbReference type="Proteomes" id="UP000501058">
    <property type="component" value="Chromosome"/>
</dbReference>
<evidence type="ECO:0000256" key="4">
    <source>
        <dbReference type="ARBA" id="ARBA00022833"/>
    </source>
</evidence>
<dbReference type="InterPro" id="IPR036866">
    <property type="entry name" value="RibonucZ/Hydroxyglut_hydro"/>
</dbReference>
<accession>A0A6G7Y9U6</accession>
<proteinExistence type="inferred from homology"/>
<dbReference type="PANTHER" id="PTHR42978:SF3">
    <property type="entry name" value="BLR3078 PROTEIN"/>
    <property type="match status" value="1"/>
</dbReference>
<dbReference type="AlphaFoldDB" id="A0A6G7Y9U6"/>
<evidence type="ECO:0000313" key="8">
    <source>
        <dbReference type="Proteomes" id="UP000501058"/>
    </source>
</evidence>
<protein>
    <submittedName>
        <fullName evidence="7">MBL fold metallo-hydrolase</fullName>
    </submittedName>
</protein>
<comment type="similarity">
    <text evidence="1">Belongs to the metallo-beta-lactamase superfamily.</text>
</comment>
<evidence type="ECO:0000256" key="3">
    <source>
        <dbReference type="ARBA" id="ARBA00022801"/>
    </source>
</evidence>
<evidence type="ECO:0000256" key="1">
    <source>
        <dbReference type="ARBA" id="ARBA00007749"/>
    </source>
</evidence>
<dbReference type="Gene3D" id="3.60.15.10">
    <property type="entry name" value="Ribonuclease Z/Hydroxyacylglutathione hydrolase-like"/>
    <property type="match status" value="1"/>
</dbReference>
<evidence type="ECO:0000259" key="6">
    <source>
        <dbReference type="SMART" id="SM00849"/>
    </source>
</evidence>
<dbReference type="PANTHER" id="PTHR42978">
    <property type="entry name" value="QUORUM-QUENCHING LACTONASE YTNP-RELATED-RELATED"/>
    <property type="match status" value="1"/>
</dbReference>
<evidence type="ECO:0000256" key="5">
    <source>
        <dbReference type="SAM" id="MobiDB-lite"/>
    </source>
</evidence>
<sequence length="288" mass="30021">MTAHGSPSLVSVSGPAFSLPEPTPPLGCGRGWRCAPWRSDPSGSRPPSSSRGCSGPGAARSATRRSCSTTPRAPARRPRDQRGVGRSAGPGRAAEPIHNALRPPPGTLTTLEGLERAGVAPDMLDAALVTHLHSDHVQGLEDLPGTELWVHGPDLAWARAERPRGVGAALLDRPIRELSLPGGPVFTFERSLDLLGDGSVVLVDLAGHTPGSVGVLAHTASGWVLLAGDAAWNHAQVDAVRQKPAVPGEVVDTDRDASFATLHRLHAARSRVAVVPAHDHALTAGRAW</sequence>
<keyword evidence="4" id="KW-0862">Zinc</keyword>
<feature type="domain" description="Metallo-beta-lactamase" evidence="6">
    <location>
        <begin position="105"/>
        <end position="278"/>
    </location>
</feature>
<feature type="region of interest" description="Disordered" evidence="5">
    <location>
        <begin position="1"/>
        <end position="108"/>
    </location>
</feature>
<dbReference type="SUPFAM" id="SSF56281">
    <property type="entry name" value="Metallo-hydrolase/oxidoreductase"/>
    <property type="match status" value="1"/>
</dbReference>
<dbReference type="InterPro" id="IPR051013">
    <property type="entry name" value="MBL_superfamily_lactonases"/>
</dbReference>
<keyword evidence="8" id="KW-1185">Reference proteome</keyword>
<dbReference type="SMART" id="SM00849">
    <property type="entry name" value="Lactamase_B"/>
    <property type="match status" value="1"/>
</dbReference>
<dbReference type="GO" id="GO:0046872">
    <property type="term" value="F:metal ion binding"/>
    <property type="evidence" value="ECO:0007669"/>
    <property type="project" value="UniProtKB-KW"/>
</dbReference>